<feature type="transmembrane region" description="Helical" evidence="6">
    <location>
        <begin position="58"/>
        <end position="79"/>
    </location>
</feature>
<evidence type="ECO:0000313" key="8">
    <source>
        <dbReference type="EMBL" id="OBY30965.1"/>
    </source>
</evidence>
<keyword evidence="4 6" id="KW-0472">Membrane</keyword>
<keyword evidence="3 6" id="KW-1133">Transmembrane helix</keyword>
<dbReference type="Proteomes" id="UP000092668">
    <property type="component" value="Unassembled WGS sequence"/>
</dbReference>
<feature type="transmembrane region" description="Helical" evidence="6">
    <location>
        <begin position="91"/>
        <end position="119"/>
    </location>
</feature>
<protein>
    <submittedName>
        <fullName evidence="8">Membrane protein</fullName>
    </submittedName>
</protein>
<dbReference type="PATRIC" id="fig|354243.3.peg.3018"/>
<dbReference type="GO" id="GO:0016020">
    <property type="term" value="C:membrane"/>
    <property type="evidence" value="ECO:0007669"/>
    <property type="project" value="UniProtKB-SubCell"/>
</dbReference>
<feature type="region of interest" description="Disordered" evidence="5">
    <location>
        <begin position="1"/>
        <end position="29"/>
    </location>
</feature>
<evidence type="ECO:0000256" key="5">
    <source>
        <dbReference type="SAM" id="MobiDB-lite"/>
    </source>
</evidence>
<evidence type="ECO:0000256" key="1">
    <source>
        <dbReference type="ARBA" id="ARBA00004141"/>
    </source>
</evidence>
<evidence type="ECO:0000256" key="6">
    <source>
        <dbReference type="SAM" id="Phobius"/>
    </source>
</evidence>
<feature type="domain" description="TM2" evidence="7">
    <location>
        <begin position="54"/>
        <end position="116"/>
    </location>
</feature>
<proteinExistence type="predicted"/>
<comment type="caution">
    <text evidence="8">The sequence shown here is derived from an EMBL/GenBank/DDBJ whole genome shotgun (WGS) entry which is preliminary data.</text>
</comment>
<dbReference type="InterPro" id="IPR007829">
    <property type="entry name" value="TM2"/>
</dbReference>
<keyword evidence="9" id="KW-1185">Reference proteome</keyword>
<evidence type="ECO:0000313" key="9">
    <source>
        <dbReference type="Proteomes" id="UP000092668"/>
    </source>
</evidence>
<dbReference type="RefSeq" id="WP_065288583.1">
    <property type="nucleotide sequence ID" value="NZ_LFOE01000022.1"/>
</dbReference>
<accession>A0A1B8SE07</accession>
<evidence type="ECO:0000259" key="7">
    <source>
        <dbReference type="Pfam" id="PF05154"/>
    </source>
</evidence>
<dbReference type="Pfam" id="PF05154">
    <property type="entry name" value="TM2"/>
    <property type="match status" value="1"/>
</dbReference>
<dbReference type="EMBL" id="LFOE01000022">
    <property type="protein sequence ID" value="OBY30965.1"/>
    <property type="molecule type" value="Genomic_DNA"/>
</dbReference>
<comment type="subcellular location">
    <subcellularLocation>
        <location evidence="1">Membrane</location>
        <topology evidence="1">Multi-pass membrane protein</topology>
    </subcellularLocation>
</comment>
<name>A0A1B8SE07_9MYCO</name>
<dbReference type="AlphaFoldDB" id="A0A1B8SE07"/>
<keyword evidence="2 6" id="KW-0812">Transmembrane</keyword>
<organism evidence="8 9">
    <name type="scientific">Mycolicibacter kumamotonensis</name>
    <dbReference type="NCBI Taxonomy" id="354243"/>
    <lineage>
        <taxon>Bacteria</taxon>
        <taxon>Bacillati</taxon>
        <taxon>Actinomycetota</taxon>
        <taxon>Actinomycetes</taxon>
        <taxon>Mycobacteriales</taxon>
        <taxon>Mycobacteriaceae</taxon>
        <taxon>Mycolicibacter</taxon>
    </lineage>
</organism>
<evidence type="ECO:0000256" key="3">
    <source>
        <dbReference type="ARBA" id="ARBA00022989"/>
    </source>
</evidence>
<sequence>MLADMTEPSWPPAGPPGSWQPYQQPPGYPPPYPGYPDMWAPFGRHPVTGQPYSDKSKVAAALLQLLGLFGFLGFGRMYLGHTGLGLIQLLIGLLATVTTYGIGIGVPIIWSIIEVILIFSGRVHDKHGRTLRDGTL</sequence>
<dbReference type="STRING" id="354243.BST28_00335"/>
<evidence type="ECO:0000256" key="2">
    <source>
        <dbReference type="ARBA" id="ARBA00022692"/>
    </source>
</evidence>
<gene>
    <name evidence="8" type="ORF">ACT18_14590</name>
</gene>
<evidence type="ECO:0000256" key="4">
    <source>
        <dbReference type="ARBA" id="ARBA00023136"/>
    </source>
</evidence>
<reference evidence="8 9" key="1">
    <citation type="submission" date="2015-06" db="EMBL/GenBank/DDBJ databases">
        <title>Genome sequence of Mycobacterium kumamotonense strain Roo.</title>
        <authorList>
            <person name="Greninger A.L."/>
            <person name="Cunningham G."/>
            <person name="Miller S."/>
        </authorList>
    </citation>
    <scope>NUCLEOTIDE SEQUENCE [LARGE SCALE GENOMIC DNA]</scope>
    <source>
        <strain evidence="8 9">Roo</strain>
    </source>
</reference>